<reference evidence="1" key="1">
    <citation type="submission" date="2017-07" db="EMBL/GenBank/DDBJ databases">
        <authorList>
            <person name="Mikheyev A."/>
            <person name="Grau M."/>
        </authorList>
    </citation>
    <scope>NUCLEOTIDE SEQUENCE</scope>
    <source>
        <tissue evidence="1">Venom_gland</tissue>
    </source>
</reference>
<organism evidence="1">
    <name type="scientific">Micrurus surinamensis</name>
    <name type="common">Surinam coral snake</name>
    <dbReference type="NCBI Taxonomy" id="129470"/>
    <lineage>
        <taxon>Eukaryota</taxon>
        <taxon>Metazoa</taxon>
        <taxon>Chordata</taxon>
        <taxon>Craniata</taxon>
        <taxon>Vertebrata</taxon>
        <taxon>Euteleostomi</taxon>
        <taxon>Lepidosauria</taxon>
        <taxon>Squamata</taxon>
        <taxon>Bifurcata</taxon>
        <taxon>Unidentata</taxon>
        <taxon>Episquamata</taxon>
        <taxon>Toxicofera</taxon>
        <taxon>Serpentes</taxon>
        <taxon>Colubroidea</taxon>
        <taxon>Elapidae</taxon>
        <taxon>Elapinae</taxon>
        <taxon>Micrurus</taxon>
    </lineage>
</organism>
<dbReference type="AlphaFoldDB" id="A0A2D4PBG9"/>
<sequence>MVVSQGLLVLSAKAVGKPSWNSKVFPDCLTGLRKRRFNVSHFQWCFCSRGNFEKKKKAEEASWMRSETFSQKNQKVQFCLLKKADLEQPMIWITENLYRQETYLLVDAEQITCGDFLLVHRLQQRFPQVSHE</sequence>
<proteinExistence type="predicted"/>
<name>A0A2D4PBG9_MICSU</name>
<dbReference type="EMBL" id="IACN01067808">
    <property type="protein sequence ID" value="LAB55377.1"/>
    <property type="molecule type" value="Transcribed_RNA"/>
</dbReference>
<accession>A0A2D4PBG9</accession>
<protein>
    <submittedName>
        <fullName evidence="1">Uncharacterized protein</fullName>
    </submittedName>
</protein>
<reference evidence="1" key="2">
    <citation type="submission" date="2017-11" db="EMBL/GenBank/DDBJ databases">
        <title>Coralsnake Venomics: Analyses of Venom Gland Transcriptomes and Proteomes of Six Brazilian Taxa.</title>
        <authorList>
            <person name="Aird S.D."/>
            <person name="Jorge da Silva N."/>
            <person name="Qiu L."/>
            <person name="Villar-Briones A."/>
            <person name="Aparecida-Saddi V."/>
            <person name="Campos-Telles M.P."/>
            <person name="Grau M."/>
            <person name="Mikheyev A.S."/>
        </authorList>
    </citation>
    <scope>NUCLEOTIDE SEQUENCE</scope>
    <source>
        <tissue evidence="1">Venom_gland</tissue>
    </source>
</reference>
<evidence type="ECO:0000313" key="1">
    <source>
        <dbReference type="EMBL" id="LAB55377.1"/>
    </source>
</evidence>